<evidence type="ECO:0000313" key="4">
    <source>
        <dbReference type="Proteomes" id="UP001056500"/>
    </source>
</evidence>
<dbReference type="NCBIfam" id="NF004837">
    <property type="entry name" value="PRK06187.1"/>
    <property type="match status" value="1"/>
</dbReference>
<dbReference type="SUPFAM" id="SSF56801">
    <property type="entry name" value="Acetyl-CoA synthetase-like"/>
    <property type="match status" value="1"/>
</dbReference>
<dbReference type="RefSeq" id="WP_251874003.1">
    <property type="nucleotide sequence ID" value="NZ_CP098755.1"/>
</dbReference>
<name>A0ABY4WIC3_9BACL</name>
<reference evidence="3" key="1">
    <citation type="submission" date="2022-06" db="EMBL/GenBank/DDBJ databases">
        <title>Genome sequencing of Brevibacillus sp. BB3-R1.</title>
        <authorList>
            <person name="Heo J."/>
            <person name="Lee D."/>
            <person name="Won M."/>
            <person name="Han B.-H."/>
            <person name="Hong S.-B."/>
            <person name="Kwon S.-W."/>
        </authorList>
    </citation>
    <scope>NUCLEOTIDE SEQUENCE</scope>
    <source>
        <strain evidence="3">BB3-R1</strain>
    </source>
</reference>
<dbReference type="Pfam" id="PF13193">
    <property type="entry name" value="AMP-binding_C"/>
    <property type="match status" value="1"/>
</dbReference>
<protein>
    <submittedName>
        <fullName evidence="3">Long-chain fatty acid--CoA ligase</fullName>
    </submittedName>
</protein>
<feature type="domain" description="AMP-binding enzyme C-terminal" evidence="2">
    <location>
        <begin position="435"/>
        <end position="510"/>
    </location>
</feature>
<dbReference type="Proteomes" id="UP001056500">
    <property type="component" value="Chromosome"/>
</dbReference>
<gene>
    <name evidence="3" type="ORF">NDK47_06265</name>
</gene>
<dbReference type="InterPro" id="IPR042099">
    <property type="entry name" value="ANL_N_sf"/>
</dbReference>
<evidence type="ECO:0000259" key="2">
    <source>
        <dbReference type="Pfam" id="PF13193"/>
    </source>
</evidence>
<sequence>MSTNDYLQGTLPQMLEQSCKRFPERSAVYFKGQQWDYQTLGHLVKRFAAGLHSLGISEGDRVGIMLPNCPHYVAAYYGILQLGGIVVQINPMSVQAELEHYLSDSGAKALIVFAPFLPVVEKVKSVQELTARIVVELPATDNELPAGYLRYENVLALAEDVLEDLPATSTTPDDVAVLQYTGGTTGRSKGAMLTHRNLYANAYQCYAIMEGDLERPDRILTVIPLFHVYGMTVCMNMAIFGGSQQIIVPRFELDDVLQTIKETKPTIFPGVPTMYVAVNAHPRAEEYGISSIRLCASGSAPLPGEVIKEFEAKTKGMILEGFGLSEASPVTHFNQMDKRKVGSIGKTISFTESKIISLQDGETELGPNEAGELVVRGPQVMKGYWGMPEETAETLKDGWLYTGDIAYKDEEGYYYIIDRKKDLIIAGGFNIYPREVEEVLYQHPSVQEAVVIGVPDAYRGETVKAFVVLKKEASLTEAELQDYCREQMAAYKIPQQIEFREALPKTAVGKILRRRLREEEQGASAT</sequence>
<keyword evidence="3" id="KW-0436">Ligase</keyword>
<dbReference type="CDD" id="cd05936">
    <property type="entry name" value="FC-FACS_FadD_like"/>
    <property type="match status" value="1"/>
</dbReference>
<dbReference type="PROSITE" id="PS00455">
    <property type="entry name" value="AMP_BINDING"/>
    <property type="match status" value="1"/>
</dbReference>
<dbReference type="EMBL" id="CP098755">
    <property type="protein sequence ID" value="USG66898.1"/>
    <property type="molecule type" value="Genomic_DNA"/>
</dbReference>
<dbReference type="InterPro" id="IPR025110">
    <property type="entry name" value="AMP-bd_C"/>
</dbReference>
<dbReference type="PANTHER" id="PTHR43767">
    <property type="entry name" value="LONG-CHAIN-FATTY-ACID--COA LIGASE"/>
    <property type="match status" value="1"/>
</dbReference>
<feature type="domain" description="AMP-dependent synthetase/ligase" evidence="1">
    <location>
        <begin position="15"/>
        <end position="385"/>
    </location>
</feature>
<evidence type="ECO:0000313" key="3">
    <source>
        <dbReference type="EMBL" id="USG66898.1"/>
    </source>
</evidence>
<dbReference type="PANTHER" id="PTHR43767:SF1">
    <property type="entry name" value="NONRIBOSOMAL PEPTIDE SYNTHASE PES1 (EUROFUNG)-RELATED"/>
    <property type="match status" value="1"/>
</dbReference>
<dbReference type="Gene3D" id="3.40.50.12780">
    <property type="entry name" value="N-terminal domain of ligase-like"/>
    <property type="match status" value="1"/>
</dbReference>
<dbReference type="Gene3D" id="3.30.300.30">
    <property type="match status" value="1"/>
</dbReference>
<dbReference type="InterPro" id="IPR020845">
    <property type="entry name" value="AMP-binding_CS"/>
</dbReference>
<proteinExistence type="predicted"/>
<dbReference type="GO" id="GO:0016874">
    <property type="term" value="F:ligase activity"/>
    <property type="evidence" value="ECO:0007669"/>
    <property type="project" value="UniProtKB-KW"/>
</dbReference>
<organism evidence="3 4">
    <name type="scientific">Brevibacillus ruminantium</name>
    <dbReference type="NCBI Taxonomy" id="2950604"/>
    <lineage>
        <taxon>Bacteria</taxon>
        <taxon>Bacillati</taxon>
        <taxon>Bacillota</taxon>
        <taxon>Bacilli</taxon>
        <taxon>Bacillales</taxon>
        <taxon>Paenibacillaceae</taxon>
        <taxon>Brevibacillus</taxon>
    </lineage>
</organism>
<dbReference type="InterPro" id="IPR050237">
    <property type="entry name" value="ATP-dep_AMP-bd_enzyme"/>
</dbReference>
<dbReference type="Pfam" id="PF00501">
    <property type="entry name" value="AMP-binding"/>
    <property type="match status" value="1"/>
</dbReference>
<dbReference type="InterPro" id="IPR000873">
    <property type="entry name" value="AMP-dep_synth/lig_dom"/>
</dbReference>
<evidence type="ECO:0000259" key="1">
    <source>
        <dbReference type="Pfam" id="PF00501"/>
    </source>
</evidence>
<accession>A0ABY4WIC3</accession>
<dbReference type="InterPro" id="IPR045851">
    <property type="entry name" value="AMP-bd_C_sf"/>
</dbReference>
<keyword evidence="4" id="KW-1185">Reference proteome</keyword>